<evidence type="ECO:0000259" key="8">
    <source>
        <dbReference type="Pfam" id="PF01529"/>
    </source>
</evidence>
<keyword evidence="2 7" id="KW-0808">Transferase</keyword>
<dbReference type="AlphaFoldDB" id="A0A564ZD30"/>
<keyword evidence="4 7" id="KW-1133">Transmembrane helix</keyword>
<keyword evidence="6 7" id="KW-0012">Acyltransferase</keyword>
<keyword evidence="5 7" id="KW-0472">Membrane</keyword>
<evidence type="ECO:0000256" key="4">
    <source>
        <dbReference type="ARBA" id="ARBA00022989"/>
    </source>
</evidence>
<organism evidence="9 10">
    <name type="scientific">Hymenolepis diminuta</name>
    <name type="common">Rat tapeworm</name>
    <dbReference type="NCBI Taxonomy" id="6216"/>
    <lineage>
        <taxon>Eukaryota</taxon>
        <taxon>Metazoa</taxon>
        <taxon>Spiralia</taxon>
        <taxon>Lophotrochozoa</taxon>
        <taxon>Platyhelminthes</taxon>
        <taxon>Cestoda</taxon>
        <taxon>Eucestoda</taxon>
        <taxon>Cyclophyllidea</taxon>
        <taxon>Hymenolepididae</taxon>
        <taxon>Hymenolepis</taxon>
    </lineage>
</organism>
<dbReference type="Pfam" id="PF01529">
    <property type="entry name" value="DHHC"/>
    <property type="match status" value="1"/>
</dbReference>
<dbReference type="InterPro" id="IPR001594">
    <property type="entry name" value="Palmitoyltrfase_DHHC"/>
</dbReference>
<comment type="subcellular location">
    <subcellularLocation>
        <location evidence="1">Membrane</location>
        <topology evidence="1">Multi-pass membrane protein</topology>
    </subcellularLocation>
</comment>
<evidence type="ECO:0000313" key="10">
    <source>
        <dbReference type="Proteomes" id="UP000321570"/>
    </source>
</evidence>
<reference evidence="9 10" key="1">
    <citation type="submission" date="2019-07" db="EMBL/GenBank/DDBJ databases">
        <authorList>
            <person name="Jastrzebski P J."/>
            <person name="Paukszto L."/>
            <person name="Jastrzebski P J."/>
        </authorList>
    </citation>
    <scope>NUCLEOTIDE SEQUENCE [LARGE SCALE GENOMIC DNA]</scope>
    <source>
        <strain evidence="9 10">WMS-il1</strain>
    </source>
</reference>
<sequence length="402" mass="45664">MTRSFLLNDSVCKTFTSKCKRLFHPGPIFGMGIVIFLTFVGLWVHFSTLIYLWKSFACVNLFFCCSLSVFILRSYALSAWYGPGFVMLGWKPKDPKDQAYLQYCRVCDGYKAPRSHHCKTCGRCVLKMDHHCPWINTCVGYLNHSHFLNFVISAPIGCLYCCTLCAYRIYYVITRSFALFRFGYDYKVLFSFYELIILVIGLGLAFGVVLAVGGLGYCQIRGILRNKTAIEDWIMTKAQDRRDSDPTLKPMVYPYDLGWKNNLQQVLSFSGNPIGDGYVWPLRPGCGTYDLTIEQLQQKNLKSKTAVLFRIGRPYSGIILPVTFGCRTFCCPPCSGESRIAVAIGDVVSVTRAHKRWYYGQILSPSHSDDVNSPKVPVKGWFPRACVSATNYTSREDKHKQN</sequence>
<feature type="transmembrane region" description="Helical" evidence="7">
    <location>
        <begin position="52"/>
        <end position="72"/>
    </location>
</feature>
<dbReference type="EMBL" id="CABIJS010000716">
    <property type="protein sequence ID" value="VUZ57370.1"/>
    <property type="molecule type" value="Genomic_DNA"/>
</dbReference>
<evidence type="ECO:0000256" key="6">
    <source>
        <dbReference type="ARBA" id="ARBA00023315"/>
    </source>
</evidence>
<dbReference type="GO" id="GO:0016020">
    <property type="term" value="C:membrane"/>
    <property type="evidence" value="ECO:0007669"/>
    <property type="project" value="UniProtKB-SubCell"/>
</dbReference>
<feature type="transmembrane region" description="Helical" evidence="7">
    <location>
        <begin position="147"/>
        <end position="170"/>
    </location>
</feature>
<dbReference type="EC" id="2.3.1.225" evidence="7"/>
<feature type="domain" description="Palmitoyltransferase DHHC" evidence="8">
    <location>
        <begin position="101"/>
        <end position="233"/>
    </location>
</feature>
<feature type="transmembrane region" description="Helical" evidence="7">
    <location>
        <begin position="190"/>
        <end position="217"/>
    </location>
</feature>
<keyword evidence="10" id="KW-1185">Reference proteome</keyword>
<dbReference type="Proteomes" id="UP000321570">
    <property type="component" value="Unassembled WGS sequence"/>
</dbReference>
<dbReference type="InterPro" id="IPR039859">
    <property type="entry name" value="PFA4/ZDH16/20/ERF2-like"/>
</dbReference>
<evidence type="ECO:0000313" key="9">
    <source>
        <dbReference type="EMBL" id="VUZ57370.1"/>
    </source>
</evidence>
<evidence type="ECO:0000256" key="5">
    <source>
        <dbReference type="ARBA" id="ARBA00023136"/>
    </source>
</evidence>
<proteinExistence type="inferred from homology"/>
<accession>A0A564ZD30</accession>
<comment type="similarity">
    <text evidence="7">Belongs to the DHHC palmitoyltransferase family.</text>
</comment>
<keyword evidence="3 7" id="KW-0812">Transmembrane</keyword>
<evidence type="ECO:0000256" key="3">
    <source>
        <dbReference type="ARBA" id="ARBA00022692"/>
    </source>
</evidence>
<evidence type="ECO:0000256" key="2">
    <source>
        <dbReference type="ARBA" id="ARBA00022679"/>
    </source>
</evidence>
<comment type="domain">
    <text evidence="7">The DHHC domain is required for palmitoyltransferase activity.</text>
</comment>
<evidence type="ECO:0000256" key="1">
    <source>
        <dbReference type="ARBA" id="ARBA00004141"/>
    </source>
</evidence>
<dbReference type="GO" id="GO:0019706">
    <property type="term" value="F:protein-cysteine S-palmitoyltransferase activity"/>
    <property type="evidence" value="ECO:0007669"/>
    <property type="project" value="UniProtKB-EC"/>
</dbReference>
<dbReference type="PROSITE" id="PS50216">
    <property type="entry name" value="DHHC"/>
    <property type="match status" value="1"/>
</dbReference>
<protein>
    <recommendedName>
        <fullName evidence="7">Palmitoyltransferase</fullName>
        <ecNumber evidence="7">2.3.1.225</ecNumber>
    </recommendedName>
</protein>
<name>A0A564ZD30_HYMDI</name>
<dbReference type="PANTHER" id="PTHR12246">
    <property type="entry name" value="PALMITOYLTRANSFERASE ZDHHC16"/>
    <property type="match status" value="1"/>
</dbReference>
<gene>
    <name evidence="9" type="ORF">WMSIL1_LOCUS14785</name>
</gene>
<feature type="transmembrane region" description="Helical" evidence="7">
    <location>
        <begin position="28"/>
        <end position="46"/>
    </location>
</feature>
<evidence type="ECO:0000256" key="7">
    <source>
        <dbReference type="RuleBase" id="RU079119"/>
    </source>
</evidence>
<comment type="catalytic activity">
    <reaction evidence="7">
        <text>L-cysteinyl-[protein] + hexadecanoyl-CoA = S-hexadecanoyl-L-cysteinyl-[protein] + CoA</text>
        <dbReference type="Rhea" id="RHEA:36683"/>
        <dbReference type="Rhea" id="RHEA-COMP:10131"/>
        <dbReference type="Rhea" id="RHEA-COMP:11032"/>
        <dbReference type="ChEBI" id="CHEBI:29950"/>
        <dbReference type="ChEBI" id="CHEBI:57287"/>
        <dbReference type="ChEBI" id="CHEBI:57379"/>
        <dbReference type="ChEBI" id="CHEBI:74151"/>
        <dbReference type="EC" id="2.3.1.225"/>
    </reaction>
</comment>